<reference evidence="1" key="1">
    <citation type="submission" date="2018-02" db="EMBL/GenBank/DDBJ databases">
        <title>Rhizophora mucronata_Transcriptome.</title>
        <authorList>
            <person name="Meera S.P."/>
            <person name="Sreeshan A."/>
            <person name="Augustine A."/>
        </authorList>
    </citation>
    <scope>NUCLEOTIDE SEQUENCE</scope>
    <source>
        <tissue evidence="1">Leaf</tissue>
    </source>
</reference>
<sequence length="44" mass="5300">MKTQLKIYQLLKNNYIDLFMGPDFWLISGVKPGLLEFKYIFLFL</sequence>
<accession>A0A2P2P738</accession>
<evidence type="ECO:0000313" key="1">
    <source>
        <dbReference type="EMBL" id="MBX50552.1"/>
    </source>
</evidence>
<organism evidence="1">
    <name type="scientific">Rhizophora mucronata</name>
    <name type="common">Asiatic mangrove</name>
    <dbReference type="NCBI Taxonomy" id="61149"/>
    <lineage>
        <taxon>Eukaryota</taxon>
        <taxon>Viridiplantae</taxon>
        <taxon>Streptophyta</taxon>
        <taxon>Embryophyta</taxon>
        <taxon>Tracheophyta</taxon>
        <taxon>Spermatophyta</taxon>
        <taxon>Magnoliopsida</taxon>
        <taxon>eudicotyledons</taxon>
        <taxon>Gunneridae</taxon>
        <taxon>Pentapetalae</taxon>
        <taxon>rosids</taxon>
        <taxon>fabids</taxon>
        <taxon>Malpighiales</taxon>
        <taxon>Rhizophoraceae</taxon>
        <taxon>Rhizophora</taxon>
    </lineage>
</organism>
<dbReference type="EMBL" id="GGEC01070068">
    <property type="protein sequence ID" value="MBX50552.1"/>
    <property type="molecule type" value="Transcribed_RNA"/>
</dbReference>
<dbReference type="AlphaFoldDB" id="A0A2P2P738"/>
<proteinExistence type="predicted"/>
<protein>
    <submittedName>
        <fullName evidence="1">Uncharacterized protein</fullName>
    </submittedName>
</protein>
<name>A0A2P2P738_RHIMU</name>